<reference evidence="1 2" key="2">
    <citation type="submission" date="2020-03" db="EMBL/GenBank/DDBJ databases">
        <authorList>
            <person name="Ichikawa N."/>
            <person name="Kimura A."/>
            <person name="Kitahashi Y."/>
            <person name="Uohara A."/>
        </authorList>
    </citation>
    <scope>NUCLEOTIDE SEQUENCE [LARGE SCALE GENOMIC DNA]</scope>
    <source>
        <strain evidence="1 2">NBRC 107702</strain>
    </source>
</reference>
<name>A0A6F8XIP8_9ACTN</name>
<evidence type="ECO:0000313" key="2">
    <source>
        <dbReference type="Proteomes" id="UP000502508"/>
    </source>
</evidence>
<sequence length="147" mass="16008">MAALLEQVAVDVAKEVAAESTPVRLDTELAAVSGSIHHSVERLRTILAHTEALEANVQALLKQKDATEAFLRVSQTDAEKIGRLMASQTEERMQAQMKKLTQRYESRLADAERRANSAAWKFGIGGVLAGAASGLLVEWMASTQFGW</sequence>
<dbReference type="EMBL" id="AP022870">
    <property type="protein sequence ID" value="BCB73685.1"/>
    <property type="molecule type" value="Genomic_DNA"/>
</dbReference>
<evidence type="ECO:0000313" key="1">
    <source>
        <dbReference type="EMBL" id="BCB73685.1"/>
    </source>
</evidence>
<gene>
    <name evidence="1" type="ORF">Pflav_000950</name>
</gene>
<proteinExistence type="predicted"/>
<reference evidence="1 2" key="1">
    <citation type="submission" date="2020-03" db="EMBL/GenBank/DDBJ databases">
        <title>Whole genome shotgun sequence of Phytohabitans flavus NBRC 107702.</title>
        <authorList>
            <person name="Komaki H."/>
            <person name="Tamura T."/>
        </authorList>
    </citation>
    <scope>NUCLEOTIDE SEQUENCE [LARGE SCALE GENOMIC DNA]</scope>
    <source>
        <strain evidence="1 2">NBRC 107702</strain>
    </source>
</reference>
<dbReference type="AlphaFoldDB" id="A0A6F8XIP8"/>
<organism evidence="1 2">
    <name type="scientific">Phytohabitans flavus</name>
    <dbReference type="NCBI Taxonomy" id="1076124"/>
    <lineage>
        <taxon>Bacteria</taxon>
        <taxon>Bacillati</taxon>
        <taxon>Actinomycetota</taxon>
        <taxon>Actinomycetes</taxon>
        <taxon>Micromonosporales</taxon>
        <taxon>Micromonosporaceae</taxon>
    </lineage>
</organism>
<accession>A0A6F8XIP8</accession>
<keyword evidence="2" id="KW-1185">Reference proteome</keyword>
<dbReference type="KEGG" id="pfla:Pflav_000950"/>
<protein>
    <submittedName>
        <fullName evidence="1">Uncharacterized protein</fullName>
    </submittedName>
</protein>
<dbReference type="Proteomes" id="UP000502508">
    <property type="component" value="Chromosome"/>
</dbReference>